<evidence type="ECO:0000256" key="8">
    <source>
        <dbReference type="PIRNR" id="PIRNR000203"/>
    </source>
</evidence>
<dbReference type="EC" id="7.1.1.1" evidence="8"/>
<dbReference type="GO" id="GO:0006740">
    <property type="term" value="P:NADPH regeneration"/>
    <property type="evidence" value="ECO:0007669"/>
    <property type="project" value="TreeGrafter"/>
</dbReference>
<dbReference type="Gene3D" id="3.40.50.720">
    <property type="entry name" value="NAD(P)-binding Rossmann-like Domain"/>
    <property type="match status" value="2"/>
</dbReference>
<comment type="caution">
    <text evidence="12">The sequence shown here is derived from an EMBL/GenBank/DDBJ whole genome shotgun (WGS) entry which is preliminary data.</text>
</comment>
<dbReference type="RefSeq" id="WP_183665543.1">
    <property type="nucleotide sequence ID" value="NZ_JACHXN010000038.1"/>
</dbReference>
<dbReference type="NCBIfam" id="NF006942">
    <property type="entry name" value="PRK09424.1"/>
    <property type="match status" value="1"/>
</dbReference>
<evidence type="ECO:0000259" key="11">
    <source>
        <dbReference type="SMART" id="SM01003"/>
    </source>
</evidence>
<dbReference type="GO" id="GO:0008750">
    <property type="term" value="F:proton-translocating NAD(P)+ transhydrogenase activity"/>
    <property type="evidence" value="ECO:0007669"/>
    <property type="project" value="UniProtKB-EC"/>
</dbReference>
<dbReference type="CDD" id="cd05304">
    <property type="entry name" value="Rubrum_tdh"/>
    <property type="match status" value="1"/>
</dbReference>
<dbReference type="InterPro" id="IPR007698">
    <property type="entry name" value="AlaDH/PNT_NAD(H)-bd"/>
</dbReference>
<reference evidence="12 13" key="1">
    <citation type="submission" date="2020-08" db="EMBL/GenBank/DDBJ databases">
        <title>Genomic Encyclopedia of Type Strains, Phase III (KMG-III): the genomes of soil and plant-associated and newly described type strains.</title>
        <authorList>
            <person name="Whitman W."/>
        </authorList>
    </citation>
    <scope>NUCLEOTIDE SEQUENCE [LARGE SCALE GENOMIC DNA]</scope>
    <source>
        <strain evidence="12 13">CECT 7015</strain>
    </source>
</reference>
<dbReference type="GO" id="GO:0050661">
    <property type="term" value="F:NADP binding"/>
    <property type="evidence" value="ECO:0007669"/>
    <property type="project" value="TreeGrafter"/>
</dbReference>
<evidence type="ECO:0000259" key="10">
    <source>
        <dbReference type="SMART" id="SM01002"/>
    </source>
</evidence>
<dbReference type="PANTHER" id="PTHR10160">
    <property type="entry name" value="NAD(P) TRANSHYDROGENASE"/>
    <property type="match status" value="1"/>
</dbReference>
<dbReference type="PIRSF" id="PIRSF000203">
    <property type="entry name" value="NADP_transhydrogenase_alpha"/>
    <property type="match status" value="1"/>
</dbReference>
<comment type="function">
    <text evidence="1 8">The transhydrogenation between NADH and NADP is coupled to respiration and ATP hydrolysis and functions as a proton pump across the membrane.</text>
</comment>
<comment type="catalytic activity">
    <reaction evidence="7 8">
        <text>NAD(+) + NADPH + H(+)(in) = NADH + NADP(+) + H(+)(out)</text>
        <dbReference type="Rhea" id="RHEA:47992"/>
        <dbReference type="ChEBI" id="CHEBI:15378"/>
        <dbReference type="ChEBI" id="CHEBI:57540"/>
        <dbReference type="ChEBI" id="CHEBI:57783"/>
        <dbReference type="ChEBI" id="CHEBI:57945"/>
        <dbReference type="ChEBI" id="CHEBI:58349"/>
        <dbReference type="EC" id="7.1.1.1"/>
    </reaction>
</comment>
<dbReference type="Proteomes" id="UP000554520">
    <property type="component" value="Unassembled WGS sequence"/>
</dbReference>
<dbReference type="EMBL" id="JACHXN010000038">
    <property type="protein sequence ID" value="MBB3149682.1"/>
    <property type="molecule type" value="Genomic_DNA"/>
</dbReference>
<keyword evidence="4 8" id="KW-0521">NADP</keyword>
<gene>
    <name evidence="12" type="ORF">FHS21_006136</name>
</gene>
<feature type="domain" description="Alanine dehydrogenase/pyridine nucleotide transhydrogenase NAD(H)-binding" evidence="10">
    <location>
        <begin position="146"/>
        <end position="312"/>
    </location>
</feature>
<dbReference type="PANTHER" id="PTHR10160:SF19">
    <property type="entry name" value="PROTON-TRANSLOCATING NAD(P)(+) TRANSHYDROGENASE"/>
    <property type="match status" value="1"/>
</dbReference>
<evidence type="ECO:0000256" key="7">
    <source>
        <dbReference type="ARBA" id="ARBA00048202"/>
    </source>
</evidence>
<proteinExistence type="inferred from homology"/>
<dbReference type="PROSITE" id="PS00837">
    <property type="entry name" value="ALADH_PNT_2"/>
    <property type="match status" value="1"/>
</dbReference>
<evidence type="ECO:0000256" key="9">
    <source>
        <dbReference type="SAM" id="MobiDB-lite"/>
    </source>
</evidence>
<keyword evidence="3 8" id="KW-0547">Nucleotide-binding</keyword>
<evidence type="ECO:0000256" key="6">
    <source>
        <dbReference type="ARBA" id="ARBA00023027"/>
    </source>
</evidence>
<dbReference type="InterPro" id="IPR026255">
    <property type="entry name" value="NADP_transhyd_a"/>
</dbReference>
<feature type="region of interest" description="Disordered" evidence="9">
    <location>
        <begin position="414"/>
        <end position="462"/>
    </location>
</feature>
<evidence type="ECO:0000256" key="2">
    <source>
        <dbReference type="ARBA" id="ARBA00005689"/>
    </source>
</evidence>
<dbReference type="Pfam" id="PF05222">
    <property type="entry name" value="AlaDh_PNT_N"/>
    <property type="match status" value="1"/>
</dbReference>
<evidence type="ECO:0000313" key="12">
    <source>
        <dbReference type="EMBL" id="MBB3149682.1"/>
    </source>
</evidence>
<dbReference type="GO" id="GO:0016491">
    <property type="term" value="F:oxidoreductase activity"/>
    <property type="evidence" value="ECO:0007669"/>
    <property type="project" value="UniProtKB-KW"/>
</dbReference>
<keyword evidence="12" id="KW-0560">Oxidoreductase</keyword>
<protein>
    <recommendedName>
        <fullName evidence="8">NAD(P) transhydrogenase subunit alpha</fullName>
        <ecNumber evidence="8">7.1.1.1</ecNumber>
    </recommendedName>
</protein>
<dbReference type="InterPro" id="IPR036291">
    <property type="entry name" value="NAD(P)-bd_dom_sf"/>
</dbReference>
<keyword evidence="13" id="KW-1185">Reference proteome</keyword>
<dbReference type="SMART" id="SM01002">
    <property type="entry name" value="AlaDh_PNT_C"/>
    <property type="match status" value="1"/>
</dbReference>
<name>A0A839ULW5_9HYPH</name>
<feature type="domain" description="Alanine dehydrogenase/pyridine nucleotide transhydrogenase N-terminal" evidence="11">
    <location>
        <begin position="6"/>
        <end position="137"/>
    </location>
</feature>
<dbReference type="Pfam" id="PF01262">
    <property type="entry name" value="AlaDh_PNT_C"/>
    <property type="match status" value="1"/>
</dbReference>
<evidence type="ECO:0000256" key="5">
    <source>
        <dbReference type="ARBA" id="ARBA00022967"/>
    </source>
</evidence>
<dbReference type="FunFam" id="3.40.50.720:FF:000188">
    <property type="entry name" value="NAD(P) transhydrogenase alpha subunit 1"/>
    <property type="match status" value="1"/>
</dbReference>
<evidence type="ECO:0000256" key="3">
    <source>
        <dbReference type="ARBA" id="ARBA00022741"/>
    </source>
</evidence>
<dbReference type="InterPro" id="IPR007886">
    <property type="entry name" value="AlaDH/PNT_N"/>
</dbReference>
<dbReference type="SUPFAM" id="SSF52283">
    <property type="entry name" value="Formate/glycerate dehydrogenase catalytic domain-like"/>
    <property type="match status" value="1"/>
</dbReference>
<sequence length="462" mass="46768">MAQTLFIPKEIDEPRVGGSPETVKKLTALGFAVVVEAGAGVASRIPDGEFVAAGAAIGKAGDTARADVVLKVRRPSSAELKAYKKGAVVIAMLDPYGNDAAVKALADAGVTAFTMEFMPRITRAQVMDVLSSQANLAGYQAVIDAASEYDRALPMMMTAAGTVPAAKVFIMGVGVAGLQAIATARRLGAVVTATDVRPAVKEQVASLGAKFLAVEDEEFKAAETAGGYAKEMSKEYQAKQAALVADHIAKQDIVITTALIPGRPAPRLVTRAMYARMRPGSVLIDLAVERGGNVEGAVAGKITEVDGVKIVGHLNVAGRIAATASQLYAKNLLAFVETLVDKDAKTIKIDFDDELVKATVLTHGGKVVHPNFASAAAASAPAASAAKPAAGKKAAPAKAAAAKPVKAPVAKAATAKAAPGKAAAPKAKTAAKTAAAKPVAAPSPAAPSPAAKTAAKSTEGEA</sequence>
<dbReference type="AlphaFoldDB" id="A0A839ULW5"/>
<comment type="similarity">
    <text evidence="2 8">Belongs to the AlaDH/PNT family.</text>
</comment>
<dbReference type="SUPFAM" id="SSF51735">
    <property type="entry name" value="NAD(P)-binding Rossmann-fold domains"/>
    <property type="match status" value="1"/>
</dbReference>
<keyword evidence="6 8" id="KW-0520">NAD</keyword>
<evidence type="ECO:0000313" key="13">
    <source>
        <dbReference type="Proteomes" id="UP000554520"/>
    </source>
</evidence>
<organism evidence="12 13">
    <name type="scientific">Phyllobacterium trifolii</name>
    <dbReference type="NCBI Taxonomy" id="300193"/>
    <lineage>
        <taxon>Bacteria</taxon>
        <taxon>Pseudomonadati</taxon>
        <taxon>Pseudomonadota</taxon>
        <taxon>Alphaproteobacteria</taxon>
        <taxon>Hyphomicrobiales</taxon>
        <taxon>Phyllobacteriaceae</taxon>
        <taxon>Phyllobacterium</taxon>
    </lineage>
</organism>
<dbReference type="GO" id="GO:0005886">
    <property type="term" value="C:plasma membrane"/>
    <property type="evidence" value="ECO:0007669"/>
    <property type="project" value="TreeGrafter"/>
</dbReference>
<evidence type="ECO:0000256" key="4">
    <source>
        <dbReference type="ARBA" id="ARBA00022857"/>
    </source>
</evidence>
<evidence type="ECO:0000256" key="1">
    <source>
        <dbReference type="ARBA" id="ARBA00003943"/>
    </source>
</evidence>
<dbReference type="InterPro" id="IPR008143">
    <property type="entry name" value="Ala_DH/PNT_CS2"/>
</dbReference>
<keyword evidence="5 8" id="KW-1278">Translocase</keyword>
<accession>A0A839ULW5</accession>
<dbReference type="SMART" id="SM01003">
    <property type="entry name" value="AlaDh_PNT_N"/>
    <property type="match status" value="1"/>
</dbReference>